<evidence type="ECO:0000313" key="3">
    <source>
        <dbReference type="Proteomes" id="UP000178347"/>
    </source>
</evidence>
<protein>
    <recommendedName>
        <fullName evidence="1">DDH domain-containing protein</fullName>
    </recommendedName>
</protein>
<reference evidence="2 3" key="1">
    <citation type="journal article" date="2016" name="Nat. Commun.">
        <title>Thousands of microbial genomes shed light on interconnected biogeochemical processes in an aquifer system.</title>
        <authorList>
            <person name="Anantharaman K."/>
            <person name="Brown C.T."/>
            <person name="Hug L.A."/>
            <person name="Sharon I."/>
            <person name="Castelle C.J."/>
            <person name="Probst A.J."/>
            <person name="Thomas B.C."/>
            <person name="Singh A."/>
            <person name="Wilkins M.J."/>
            <person name="Karaoz U."/>
            <person name="Brodie E.L."/>
            <person name="Williams K.H."/>
            <person name="Hubbard S.S."/>
            <person name="Banfield J.F."/>
        </authorList>
    </citation>
    <scope>NUCLEOTIDE SEQUENCE [LARGE SCALE GENOMIC DNA]</scope>
</reference>
<dbReference type="PANTHER" id="PTHR47618">
    <property type="entry name" value="BIFUNCTIONAL OLIGORIBONUCLEASE AND PAP PHOSPHATASE NRNA"/>
    <property type="match status" value="1"/>
</dbReference>
<dbReference type="AlphaFoldDB" id="A0A1F6MRG5"/>
<dbReference type="EMBL" id="MFQN01000020">
    <property type="protein sequence ID" value="OGH74259.1"/>
    <property type="molecule type" value="Genomic_DNA"/>
</dbReference>
<sequence>MPLTEVEQIKKLLENSKHALVAFHANGNGDAIASGLALALFLEKIGKQVDIVAQDFHLPKTLKFLKRSESIRDRFPYLQKFVITVDVRRAGVQELSYDLKEEQLRIFITPQHNFLSREDIRTAQSDFKYDIIFVLGTPDLEALGGIYDNNTELFYKKPIINIDNSNGNEHFGHINLTDITATSTAEILYQLFKDWQAENIDKDIATALLTGMIGATRSFKSANVQPRALTVASELMHLGADRDFIVQNLYRTRSLATLKLWGQALSHLQHDAATGIVWTTITRDEFVRSGAHADDLYDIIHEIIGTAPEAKFIVLFHEQSAPDESTPRVHIILDALKGYDAKQILKSYPPIVGDKKQATVIVAGKTLTEVEKEIIEEIKKAVR</sequence>
<dbReference type="Pfam" id="PF01368">
    <property type="entry name" value="DHH"/>
    <property type="match status" value="1"/>
</dbReference>
<dbReference type="InterPro" id="IPR051319">
    <property type="entry name" value="Oligoribo/pAp-PDE_c-di-AMP_PDE"/>
</dbReference>
<name>A0A1F6MRG5_9BACT</name>
<feature type="domain" description="DDH" evidence="1">
    <location>
        <begin position="20"/>
        <end position="212"/>
    </location>
</feature>
<dbReference type="Gene3D" id="3.10.310.30">
    <property type="match status" value="1"/>
</dbReference>
<evidence type="ECO:0000259" key="1">
    <source>
        <dbReference type="Pfam" id="PF01368"/>
    </source>
</evidence>
<dbReference type="InterPro" id="IPR038763">
    <property type="entry name" value="DHH_sf"/>
</dbReference>
<organism evidence="2 3">
    <name type="scientific">Candidatus Magasanikbacteria bacterium RIFCSPLOWO2_12_FULL_43_12</name>
    <dbReference type="NCBI Taxonomy" id="1798692"/>
    <lineage>
        <taxon>Bacteria</taxon>
        <taxon>Candidatus Magasanikiibacteriota</taxon>
    </lineage>
</organism>
<gene>
    <name evidence="2" type="ORF">A3G00_00080</name>
</gene>
<proteinExistence type="predicted"/>
<dbReference type="InterPro" id="IPR001667">
    <property type="entry name" value="DDH_dom"/>
</dbReference>
<dbReference type="Proteomes" id="UP000178347">
    <property type="component" value="Unassembled WGS sequence"/>
</dbReference>
<dbReference type="PANTHER" id="PTHR47618:SF1">
    <property type="entry name" value="BIFUNCTIONAL OLIGORIBONUCLEASE AND PAP PHOSPHATASE NRNA"/>
    <property type="match status" value="1"/>
</dbReference>
<dbReference type="SUPFAM" id="SSF64182">
    <property type="entry name" value="DHH phosphoesterases"/>
    <property type="match status" value="1"/>
</dbReference>
<evidence type="ECO:0000313" key="2">
    <source>
        <dbReference type="EMBL" id="OGH74259.1"/>
    </source>
</evidence>
<dbReference type="STRING" id="1798692.A3G00_00080"/>
<dbReference type="Gene3D" id="3.90.1640.10">
    <property type="entry name" value="inorganic pyrophosphatase (n-terminal core)"/>
    <property type="match status" value="2"/>
</dbReference>
<comment type="caution">
    <text evidence="2">The sequence shown here is derived from an EMBL/GenBank/DDBJ whole genome shotgun (WGS) entry which is preliminary data.</text>
</comment>
<accession>A0A1F6MRG5</accession>